<dbReference type="Gene3D" id="1.20.120.1220">
    <property type="match status" value="1"/>
</dbReference>
<dbReference type="STRING" id="1802308.A3D50_00040"/>
<organism evidence="10 11">
    <name type="scientific">Candidatus Taylorbacteria bacterium RIFCSPHIGHO2_02_FULL_44_12</name>
    <dbReference type="NCBI Taxonomy" id="1802308"/>
    <lineage>
        <taxon>Bacteria</taxon>
        <taxon>Candidatus Tayloriibacteriota</taxon>
    </lineage>
</organism>
<reference evidence="10 11" key="1">
    <citation type="journal article" date="2016" name="Nat. Commun.">
        <title>Thousands of microbial genomes shed light on interconnected biogeochemical processes in an aquifer system.</title>
        <authorList>
            <person name="Anantharaman K."/>
            <person name="Brown C.T."/>
            <person name="Hug L.A."/>
            <person name="Sharon I."/>
            <person name="Castelle C.J."/>
            <person name="Probst A.J."/>
            <person name="Thomas B.C."/>
            <person name="Singh A."/>
            <person name="Wilkins M.J."/>
            <person name="Karaoz U."/>
            <person name="Brodie E.L."/>
            <person name="Williams K.H."/>
            <person name="Hubbard S.S."/>
            <person name="Banfield J.F."/>
        </authorList>
    </citation>
    <scope>NUCLEOTIDE SEQUENCE [LARGE SCALE GENOMIC DNA]</scope>
</reference>
<evidence type="ECO:0008006" key="12">
    <source>
        <dbReference type="Google" id="ProtNLM"/>
    </source>
</evidence>
<comment type="similarity">
    <text evidence="2">Belongs to the peptidase A24 family.</text>
</comment>
<evidence type="ECO:0000313" key="10">
    <source>
        <dbReference type="EMBL" id="OHA24393.1"/>
    </source>
</evidence>
<comment type="caution">
    <text evidence="10">The sequence shown here is derived from an EMBL/GenBank/DDBJ whole genome shotgun (WGS) entry which is preliminary data.</text>
</comment>
<dbReference type="GO" id="GO:0004190">
    <property type="term" value="F:aspartic-type endopeptidase activity"/>
    <property type="evidence" value="ECO:0007669"/>
    <property type="project" value="InterPro"/>
</dbReference>
<dbReference type="Pfam" id="PF01478">
    <property type="entry name" value="Peptidase_A24"/>
    <property type="match status" value="1"/>
</dbReference>
<evidence type="ECO:0000256" key="5">
    <source>
        <dbReference type="ARBA" id="ARBA00022989"/>
    </source>
</evidence>
<feature type="domain" description="Prepilin peptidase A24 N-terminal" evidence="9">
    <location>
        <begin position="10"/>
        <end position="91"/>
    </location>
</feature>
<feature type="transmembrane region" description="Helical" evidence="7">
    <location>
        <begin position="6"/>
        <end position="26"/>
    </location>
</feature>
<sequence length="267" mass="29589">MFPLIFSFAVGAIIGSFLNVLSLRFNTGVGIGGRSKCLSCGAHLKWKELIPLLSFVVQRGSCHTCKSKISWQYPLVEFSAGIIFTLILLRFPLDSGSGLFSSGLYLFVTCLLIVISVYDIKHKIIPDQFSYIFIAVAFIHLFIGGSTWFHLPNVWDILAGPILALPFFLLWLFSKGIWMGLGDAKLMVGIGWLLGLNGGINAVVLAFWIATGVSLIWMFSTYRKFKSKTEIPFGPYLILGMYIVLLFGVKVLDVGTITSLFKSYFGI</sequence>
<dbReference type="InterPro" id="IPR000045">
    <property type="entry name" value="Prepilin_IV_endopep_pep"/>
</dbReference>
<dbReference type="GO" id="GO:0005886">
    <property type="term" value="C:plasma membrane"/>
    <property type="evidence" value="ECO:0007669"/>
    <property type="project" value="UniProtKB-SubCell"/>
</dbReference>
<gene>
    <name evidence="10" type="ORF">A3D50_00040</name>
</gene>
<evidence type="ECO:0000256" key="3">
    <source>
        <dbReference type="ARBA" id="ARBA00022475"/>
    </source>
</evidence>
<evidence type="ECO:0000259" key="9">
    <source>
        <dbReference type="Pfam" id="PF06750"/>
    </source>
</evidence>
<dbReference type="PANTHER" id="PTHR30487">
    <property type="entry name" value="TYPE 4 PREPILIN-LIKE PROTEINS LEADER PEPTIDE-PROCESSING ENZYME"/>
    <property type="match status" value="1"/>
</dbReference>
<name>A0A1G2MKJ2_9BACT</name>
<keyword evidence="5 7" id="KW-1133">Transmembrane helix</keyword>
<keyword evidence="3" id="KW-1003">Cell membrane</keyword>
<proteinExistence type="inferred from homology"/>
<feature type="transmembrane region" description="Helical" evidence="7">
    <location>
        <begin position="75"/>
        <end position="93"/>
    </location>
</feature>
<dbReference type="InterPro" id="IPR050882">
    <property type="entry name" value="Prepilin_peptidase/N-MTase"/>
</dbReference>
<dbReference type="InterPro" id="IPR010627">
    <property type="entry name" value="Prepilin_pept_A24_N"/>
</dbReference>
<dbReference type="EMBL" id="MHRM01000005">
    <property type="protein sequence ID" value="OHA24393.1"/>
    <property type="molecule type" value="Genomic_DNA"/>
</dbReference>
<feature type="transmembrane region" description="Helical" evidence="7">
    <location>
        <begin position="130"/>
        <end position="151"/>
    </location>
</feature>
<dbReference type="GO" id="GO:0006465">
    <property type="term" value="P:signal peptide processing"/>
    <property type="evidence" value="ECO:0007669"/>
    <property type="project" value="TreeGrafter"/>
</dbReference>
<feature type="transmembrane region" description="Helical" evidence="7">
    <location>
        <begin position="239"/>
        <end position="261"/>
    </location>
</feature>
<evidence type="ECO:0000259" key="8">
    <source>
        <dbReference type="Pfam" id="PF01478"/>
    </source>
</evidence>
<feature type="transmembrane region" description="Helical" evidence="7">
    <location>
        <begin position="186"/>
        <end position="219"/>
    </location>
</feature>
<evidence type="ECO:0000256" key="4">
    <source>
        <dbReference type="ARBA" id="ARBA00022692"/>
    </source>
</evidence>
<comment type="subcellular location">
    <subcellularLocation>
        <location evidence="1">Cell membrane</location>
        <topology evidence="1">Multi-pass membrane protein</topology>
    </subcellularLocation>
</comment>
<feature type="transmembrane region" description="Helical" evidence="7">
    <location>
        <begin position="157"/>
        <end position="174"/>
    </location>
</feature>
<keyword evidence="6 7" id="KW-0472">Membrane</keyword>
<evidence type="ECO:0000256" key="2">
    <source>
        <dbReference type="ARBA" id="ARBA00005801"/>
    </source>
</evidence>
<dbReference type="Pfam" id="PF06750">
    <property type="entry name" value="A24_N_bact"/>
    <property type="match status" value="1"/>
</dbReference>
<dbReference type="PANTHER" id="PTHR30487:SF0">
    <property type="entry name" value="PREPILIN LEADER PEPTIDASE_N-METHYLTRANSFERASE-RELATED"/>
    <property type="match status" value="1"/>
</dbReference>
<keyword evidence="4 7" id="KW-0812">Transmembrane</keyword>
<evidence type="ECO:0000256" key="1">
    <source>
        <dbReference type="ARBA" id="ARBA00004651"/>
    </source>
</evidence>
<feature type="transmembrane region" description="Helical" evidence="7">
    <location>
        <begin position="99"/>
        <end position="118"/>
    </location>
</feature>
<dbReference type="AlphaFoldDB" id="A0A1G2MKJ2"/>
<evidence type="ECO:0000256" key="6">
    <source>
        <dbReference type="ARBA" id="ARBA00023136"/>
    </source>
</evidence>
<protein>
    <recommendedName>
        <fullName evidence="12">Prepilin peptidase</fullName>
    </recommendedName>
</protein>
<dbReference type="Proteomes" id="UP000178413">
    <property type="component" value="Unassembled WGS sequence"/>
</dbReference>
<evidence type="ECO:0000256" key="7">
    <source>
        <dbReference type="SAM" id="Phobius"/>
    </source>
</evidence>
<evidence type="ECO:0000313" key="11">
    <source>
        <dbReference type="Proteomes" id="UP000178413"/>
    </source>
</evidence>
<feature type="domain" description="Prepilin type IV endopeptidase peptidase" evidence="8">
    <location>
        <begin position="106"/>
        <end position="213"/>
    </location>
</feature>
<accession>A0A1G2MKJ2</accession>